<dbReference type="AlphaFoldDB" id="A0A552HGH1"/>
<comment type="caution">
    <text evidence="2">The sequence shown here is derived from an EMBL/GenBank/DDBJ whole genome shotgun (WGS) entry which is preliminary data.</text>
</comment>
<protein>
    <submittedName>
        <fullName evidence="2">Uncharacterized protein</fullName>
    </submittedName>
</protein>
<reference evidence="2 3" key="1">
    <citation type="submission" date="2019-01" db="EMBL/GenBank/DDBJ databases">
        <title>Coherence of Microcystis species and biogeography revealed through population genomics.</title>
        <authorList>
            <person name="Perez-Carrascal O.M."/>
            <person name="Terrat Y."/>
            <person name="Giani A."/>
            <person name="Fortin N."/>
            <person name="Tromas N."/>
            <person name="Shapiro B.J."/>
        </authorList>
    </citation>
    <scope>NUCLEOTIDE SEQUENCE [LARGE SCALE GENOMIC DNA]</scope>
    <source>
        <strain evidence="2">Mv_BB_P_19951000_S68D</strain>
    </source>
</reference>
<sequence length="77" mass="9006">MINTINLQITFESLTEAINSLDLTQKQQLLEILEQQIFEAEEASYQDDEETLAELQKVRDEYQSGDYVTLEQYLSKD</sequence>
<proteinExistence type="predicted"/>
<evidence type="ECO:0000313" key="3">
    <source>
        <dbReference type="Proteomes" id="UP000320674"/>
    </source>
</evidence>
<feature type="coiled-coil region" evidence="1">
    <location>
        <begin position="23"/>
        <end position="58"/>
    </location>
</feature>
<evidence type="ECO:0000256" key="1">
    <source>
        <dbReference type="SAM" id="Coils"/>
    </source>
</evidence>
<accession>A0A552HGH1</accession>
<evidence type="ECO:0000313" key="2">
    <source>
        <dbReference type="EMBL" id="TRU70324.1"/>
    </source>
</evidence>
<organism evidence="2 3">
    <name type="scientific">Microcystis viridis Mv_BB_P_19951000_S68D</name>
    <dbReference type="NCBI Taxonomy" id="2486270"/>
    <lineage>
        <taxon>Bacteria</taxon>
        <taxon>Bacillati</taxon>
        <taxon>Cyanobacteriota</taxon>
        <taxon>Cyanophyceae</taxon>
        <taxon>Oscillatoriophycideae</taxon>
        <taxon>Chroococcales</taxon>
        <taxon>Microcystaceae</taxon>
        <taxon>Microcystis</taxon>
    </lineage>
</organism>
<dbReference type="EMBL" id="SFAZ01000246">
    <property type="protein sequence ID" value="TRU70324.1"/>
    <property type="molecule type" value="Genomic_DNA"/>
</dbReference>
<name>A0A552HGH1_MICVR</name>
<gene>
    <name evidence="2" type="ORF">EWV77_16950</name>
</gene>
<keyword evidence="1" id="KW-0175">Coiled coil</keyword>
<dbReference type="Proteomes" id="UP000320674">
    <property type="component" value="Unassembled WGS sequence"/>
</dbReference>